<evidence type="ECO:0000313" key="2">
    <source>
        <dbReference type="Proteomes" id="UP000799755"/>
    </source>
</evidence>
<organism evidence="1 2">
    <name type="scientific">Lindgomyces ingoldianus</name>
    <dbReference type="NCBI Taxonomy" id="673940"/>
    <lineage>
        <taxon>Eukaryota</taxon>
        <taxon>Fungi</taxon>
        <taxon>Dikarya</taxon>
        <taxon>Ascomycota</taxon>
        <taxon>Pezizomycotina</taxon>
        <taxon>Dothideomycetes</taxon>
        <taxon>Pleosporomycetidae</taxon>
        <taxon>Pleosporales</taxon>
        <taxon>Lindgomycetaceae</taxon>
        <taxon>Lindgomyces</taxon>
    </lineage>
</organism>
<protein>
    <submittedName>
        <fullName evidence="1">Uncharacterized protein</fullName>
    </submittedName>
</protein>
<sequence length="316" mass="35019">MGRSMEWTKNLSQGEKEIVRLGVGAEEVCCIDDGTSRAAMCLGMATEINPNRKCKLYRIPLNGSSFLSRFGICFKSQEHCGGYLNHFDHSPGDLPHLVVELFATEGLYRFKLLIIKYIPTGPKIMGGGVYDVLEANAKADGLKFRSREVVSTVVLPHFEDPVGDMGVSKFPKDTIRNSPISYQWQNAISRDLISRDPTFKVLEDANFGRPQFDITNTSLASLNLPCQIKINTADCVECTSKWVNGNGVGSMCTDVKASLGLKVDGSYVGDREPQKIVPNTKFTNAFIRTTVPGQNQARRHLTSSIHEHCFIIFSMD</sequence>
<name>A0ACB6RAQ6_9PLEO</name>
<comment type="caution">
    <text evidence="1">The sequence shown here is derived from an EMBL/GenBank/DDBJ whole genome shotgun (WGS) entry which is preliminary data.</text>
</comment>
<dbReference type="Proteomes" id="UP000799755">
    <property type="component" value="Unassembled WGS sequence"/>
</dbReference>
<proteinExistence type="predicted"/>
<evidence type="ECO:0000313" key="1">
    <source>
        <dbReference type="EMBL" id="KAF2475430.1"/>
    </source>
</evidence>
<reference evidence="1" key="1">
    <citation type="journal article" date="2020" name="Stud. Mycol.">
        <title>101 Dothideomycetes genomes: a test case for predicting lifestyles and emergence of pathogens.</title>
        <authorList>
            <person name="Haridas S."/>
            <person name="Albert R."/>
            <person name="Binder M."/>
            <person name="Bloem J."/>
            <person name="Labutti K."/>
            <person name="Salamov A."/>
            <person name="Andreopoulos B."/>
            <person name="Baker S."/>
            <person name="Barry K."/>
            <person name="Bills G."/>
            <person name="Bluhm B."/>
            <person name="Cannon C."/>
            <person name="Castanera R."/>
            <person name="Culley D."/>
            <person name="Daum C."/>
            <person name="Ezra D."/>
            <person name="Gonzalez J."/>
            <person name="Henrissat B."/>
            <person name="Kuo A."/>
            <person name="Liang C."/>
            <person name="Lipzen A."/>
            <person name="Lutzoni F."/>
            <person name="Magnuson J."/>
            <person name="Mondo S."/>
            <person name="Nolan M."/>
            <person name="Ohm R."/>
            <person name="Pangilinan J."/>
            <person name="Park H.-J."/>
            <person name="Ramirez L."/>
            <person name="Alfaro M."/>
            <person name="Sun H."/>
            <person name="Tritt A."/>
            <person name="Yoshinaga Y."/>
            <person name="Zwiers L.-H."/>
            <person name="Turgeon B."/>
            <person name="Goodwin S."/>
            <person name="Spatafora J."/>
            <person name="Crous P."/>
            <person name="Grigoriev I."/>
        </authorList>
    </citation>
    <scope>NUCLEOTIDE SEQUENCE</scope>
    <source>
        <strain evidence="1">ATCC 200398</strain>
    </source>
</reference>
<gene>
    <name evidence="1" type="ORF">BDR25DRAFT_350808</name>
</gene>
<accession>A0ACB6RAQ6</accession>
<keyword evidence="2" id="KW-1185">Reference proteome</keyword>
<dbReference type="EMBL" id="MU003496">
    <property type="protein sequence ID" value="KAF2475430.1"/>
    <property type="molecule type" value="Genomic_DNA"/>
</dbReference>